<accession>A0A2A4FS91</accession>
<dbReference type="KEGG" id="rdi:CMV14_10495"/>
<protein>
    <recommendedName>
        <fullName evidence="4">Glycine zipper domain-containing protein</fullName>
    </recommendedName>
</protein>
<feature type="chain" id="PRO_5012969206" description="Glycine zipper domain-containing protein" evidence="1">
    <location>
        <begin position="25"/>
        <end position="96"/>
    </location>
</feature>
<dbReference type="RefSeq" id="WP_066965006.1">
    <property type="nucleotide sequence ID" value="NZ_CP023449.1"/>
</dbReference>
<gene>
    <name evidence="2" type="ORF">COO09_15585</name>
</gene>
<keyword evidence="1" id="KW-0732">Signal</keyword>
<dbReference type="EMBL" id="NWUF01000016">
    <property type="protein sequence ID" value="PCE41283.1"/>
    <property type="molecule type" value="Genomic_DNA"/>
</dbReference>
<name>A0A2A4FS91_9SPHN</name>
<evidence type="ECO:0008006" key="4">
    <source>
        <dbReference type="Google" id="ProtNLM"/>
    </source>
</evidence>
<feature type="signal peptide" evidence="1">
    <location>
        <begin position="1"/>
        <end position="24"/>
    </location>
</feature>
<comment type="caution">
    <text evidence="2">The sequence shown here is derived from an EMBL/GenBank/DDBJ whole genome shotgun (WGS) entry which is preliminary data.</text>
</comment>
<evidence type="ECO:0000313" key="2">
    <source>
        <dbReference type="EMBL" id="PCE41283.1"/>
    </source>
</evidence>
<reference evidence="2 3" key="1">
    <citation type="submission" date="2017-09" db="EMBL/GenBank/DDBJ databases">
        <title>The Catabolism of 3,6-Dichlorosalicylic acid is Initiated by the Cytochrome P450 Monooxygenase DsmABC in Rhizorhabdus dicambivorans Ndbn-20.</title>
        <authorList>
            <person name="Na L."/>
        </authorList>
    </citation>
    <scope>NUCLEOTIDE SEQUENCE [LARGE SCALE GENOMIC DNA]</scope>
    <source>
        <strain evidence="2 3">Ndbn-20m</strain>
    </source>
</reference>
<dbReference type="Proteomes" id="UP000218934">
    <property type="component" value="Unassembled WGS sequence"/>
</dbReference>
<proteinExistence type="predicted"/>
<evidence type="ECO:0000313" key="3">
    <source>
        <dbReference type="Proteomes" id="UP000218934"/>
    </source>
</evidence>
<organism evidence="2 3">
    <name type="scientific">Rhizorhabdus dicambivorans</name>
    <dbReference type="NCBI Taxonomy" id="1850238"/>
    <lineage>
        <taxon>Bacteria</taxon>
        <taxon>Pseudomonadati</taxon>
        <taxon>Pseudomonadota</taxon>
        <taxon>Alphaproteobacteria</taxon>
        <taxon>Sphingomonadales</taxon>
        <taxon>Sphingomonadaceae</taxon>
        <taxon>Rhizorhabdus</taxon>
    </lineage>
</organism>
<dbReference type="AlphaFoldDB" id="A0A2A4FS91"/>
<keyword evidence="3" id="KW-1185">Reference proteome</keyword>
<sequence>MRTNKFIAAAVALTVAGSAAPALAQSTGHILRGAGIGAAGGAVAGAVIPGLSVGEGALIGGAGGAIVNALDKKHRYYRDSYGRKYWVDKRGRRHYK</sequence>
<evidence type="ECO:0000256" key="1">
    <source>
        <dbReference type="SAM" id="SignalP"/>
    </source>
</evidence>